<protein>
    <recommendedName>
        <fullName evidence="4">Bulb-type lectin domain-containing protein</fullName>
    </recommendedName>
</protein>
<accession>A0ABU3U391</accession>
<feature type="chain" id="PRO_5045253574" description="Bulb-type lectin domain-containing protein" evidence="1">
    <location>
        <begin position="21"/>
        <end position="443"/>
    </location>
</feature>
<proteinExistence type="predicted"/>
<dbReference type="PANTHER" id="PTHR42754:SF1">
    <property type="entry name" value="LIPOPROTEIN"/>
    <property type="match status" value="1"/>
</dbReference>
<organism evidence="2 3">
    <name type="scientific">Gilvirhabdus luticola</name>
    <dbReference type="NCBI Taxonomy" id="3079858"/>
    <lineage>
        <taxon>Bacteria</taxon>
        <taxon>Pseudomonadati</taxon>
        <taxon>Bacteroidota</taxon>
        <taxon>Flavobacteriia</taxon>
        <taxon>Flavobacteriales</taxon>
        <taxon>Flavobacteriaceae</taxon>
        <taxon>Gilvirhabdus</taxon>
    </lineage>
</organism>
<keyword evidence="1" id="KW-0732">Signal</keyword>
<reference evidence="2 3" key="1">
    <citation type="submission" date="2023-10" db="EMBL/GenBank/DDBJ databases">
        <title>Marimonas sp. nov. isolated from tidal mud flat.</title>
        <authorList>
            <person name="Jaincy N.J."/>
            <person name="Srinivasan S."/>
            <person name="Lee S.-S."/>
        </authorList>
    </citation>
    <scope>NUCLEOTIDE SEQUENCE [LARGE SCALE GENOMIC DNA]</scope>
    <source>
        <strain evidence="2 3">MJ-SS3</strain>
    </source>
</reference>
<dbReference type="InterPro" id="IPR011047">
    <property type="entry name" value="Quinoprotein_ADH-like_sf"/>
</dbReference>
<dbReference type="EMBL" id="JAWHTF010000001">
    <property type="protein sequence ID" value="MDU8884875.1"/>
    <property type="molecule type" value="Genomic_DNA"/>
</dbReference>
<dbReference type="RefSeq" id="WP_316660658.1">
    <property type="nucleotide sequence ID" value="NZ_JAWHTF010000001.1"/>
</dbReference>
<evidence type="ECO:0008006" key="4">
    <source>
        <dbReference type="Google" id="ProtNLM"/>
    </source>
</evidence>
<name>A0ABU3U391_9FLAO</name>
<evidence type="ECO:0000313" key="2">
    <source>
        <dbReference type="EMBL" id="MDU8884875.1"/>
    </source>
</evidence>
<dbReference type="SUPFAM" id="SSF50998">
    <property type="entry name" value="Quinoprotein alcohol dehydrogenase-like"/>
    <property type="match status" value="1"/>
</dbReference>
<evidence type="ECO:0000256" key="1">
    <source>
        <dbReference type="SAM" id="SignalP"/>
    </source>
</evidence>
<dbReference type="PANTHER" id="PTHR42754">
    <property type="entry name" value="ENDOGLUCANASE"/>
    <property type="match status" value="1"/>
</dbReference>
<gene>
    <name evidence="2" type="ORF">RXV94_01800</name>
</gene>
<feature type="signal peptide" evidence="1">
    <location>
        <begin position="1"/>
        <end position="20"/>
    </location>
</feature>
<dbReference type="Proteomes" id="UP001268651">
    <property type="component" value="Unassembled WGS sequence"/>
</dbReference>
<keyword evidence="3" id="KW-1185">Reference proteome</keyword>
<evidence type="ECO:0000313" key="3">
    <source>
        <dbReference type="Proteomes" id="UP001268651"/>
    </source>
</evidence>
<comment type="caution">
    <text evidence="2">The sequence shown here is derived from an EMBL/GenBank/DDBJ whole genome shotgun (WGS) entry which is preliminary data.</text>
</comment>
<sequence length="443" mass="47748">MKCKTHISFVCFLFSSWCFLNCSSNESENPNRENSISIKTFGGTNNEGANSVINTTDAGFAVLGYAQSTDGDVSGKTNASYDYWVLKFDANANLQWNKTFGGNDNDRGKDLVQTSDGGYAVLGFSTSSDLDVSENAGAQDYWMVKLDASGNILWEKSLGFAGNDTGISLLHTNDSGFLLAGILDVTASGGEGNYNRSGRHAGGDYWIIKLDSNGDLIWSRYYGGTNTDTPYDVIETQDNGFLIVGSSDSNDVDITASKGSYDFWVIKISNSGDLLWEKSYGGSEIDEARAIVETEDGNYLVVGDTRSSDLDVSLNKGAADLWLIKITPSGVLLWDKTFGGSSFDVARSIVSTQNNTFYLAGSSRSIDGDLKENKGQNDAWILKINANAELDWQQTIGGSEVDFAYSITQLNDGTVIAVGDSSSSDGDISENNGFTDVLILHIK</sequence>